<reference evidence="1" key="2">
    <citation type="submission" date="2021-01" db="UniProtKB">
        <authorList>
            <consortium name="EnsemblPlants"/>
        </authorList>
    </citation>
    <scope>IDENTIFICATION</scope>
</reference>
<proteinExistence type="predicted"/>
<keyword evidence="2" id="KW-1185">Reference proteome</keyword>
<dbReference type="EMBL" id="LRBV02000008">
    <property type="status" value="NOT_ANNOTATED_CDS"/>
    <property type="molecule type" value="Genomic_DNA"/>
</dbReference>
<dbReference type="PANTHER" id="PTHR36030:SF1">
    <property type="entry name" value="CALMODULIN-BINDING DOMAIN-CONTAINING PROTEIN"/>
    <property type="match status" value="1"/>
</dbReference>
<reference evidence="1 2" key="1">
    <citation type="journal article" date="2016" name="G3 (Bethesda)">
        <title>First Draft Assembly and Annotation of the Genome of a California Endemic Oak Quercus lobata Nee (Fagaceae).</title>
        <authorList>
            <person name="Sork V.L."/>
            <person name="Fitz-Gibbon S.T."/>
            <person name="Puiu D."/>
            <person name="Crepeau M."/>
            <person name="Gugger P.F."/>
            <person name="Sherman R."/>
            <person name="Stevens K."/>
            <person name="Langley C.H."/>
            <person name="Pellegrini M."/>
            <person name="Salzberg S.L."/>
        </authorList>
    </citation>
    <scope>NUCLEOTIDE SEQUENCE [LARGE SCALE GENOMIC DNA]</scope>
    <source>
        <strain evidence="1 2">cv. SW786</strain>
    </source>
</reference>
<dbReference type="FunCoup" id="A0A7N2R9I7">
    <property type="interactions" value="2"/>
</dbReference>
<dbReference type="InParanoid" id="A0A7N2R9I7"/>
<name>A0A7N2R9I7_QUELO</name>
<evidence type="ECO:0000313" key="2">
    <source>
        <dbReference type="Proteomes" id="UP000594261"/>
    </source>
</evidence>
<dbReference type="Proteomes" id="UP000594261">
    <property type="component" value="Chromosome 8"/>
</dbReference>
<sequence>MEANRKLRGYVKGKLMSFYRTAKPSSTVQYTTASIKFLVEEDNCVFAQPNQKVSFIVQDNNRDLMTSYDNIYGVPGDERVDMKAASYISSAQERFKA</sequence>
<dbReference type="PANTHER" id="PTHR36030">
    <property type="entry name" value="CALMODULIN-BINDING DOMAIN-CONTAINING PROTEIN"/>
    <property type="match status" value="1"/>
</dbReference>
<protein>
    <submittedName>
        <fullName evidence="1">Uncharacterized protein</fullName>
    </submittedName>
</protein>
<dbReference type="Gramene" id="QL08p045526:mrna">
    <property type="protein sequence ID" value="QL08p045526:mrna:CDS:1"/>
    <property type="gene ID" value="QL08p045526"/>
</dbReference>
<organism evidence="1 2">
    <name type="scientific">Quercus lobata</name>
    <name type="common">Valley oak</name>
    <dbReference type="NCBI Taxonomy" id="97700"/>
    <lineage>
        <taxon>Eukaryota</taxon>
        <taxon>Viridiplantae</taxon>
        <taxon>Streptophyta</taxon>
        <taxon>Embryophyta</taxon>
        <taxon>Tracheophyta</taxon>
        <taxon>Spermatophyta</taxon>
        <taxon>Magnoliopsida</taxon>
        <taxon>eudicotyledons</taxon>
        <taxon>Gunneridae</taxon>
        <taxon>Pentapetalae</taxon>
        <taxon>rosids</taxon>
        <taxon>fabids</taxon>
        <taxon>Fagales</taxon>
        <taxon>Fagaceae</taxon>
        <taxon>Quercus</taxon>
    </lineage>
</organism>
<dbReference type="AlphaFoldDB" id="A0A7N2R9I7"/>
<dbReference type="OMA" id="SERKAQC"/>
<evidence type="ECO:0000313" key="1">
    <source>
        <dbReference type="EnsemblPlants" id="QL08p045526:mrna:CDS:1"/>
    </source>
</evidence>
<accession>A0A7N2R9I7</accession>
<dbReference type="EnsemblPlants" id="QL08p045526:mrna">
    <property type="protein sequence ID" value="QL08p045526:mrna:CDS:1"/>
    <property type="gene ID" value="QL08p045526"/>
</dbReference>